<evidence type="ECO:0000256" key="7">
    <source>
        <dbReference type="ARBA" id="ARBA00022777"/>
    </source>
</evidence>
<dbReference type="SUPFAM" id="SSF53613">
    <property type="entry name" value="Ribokinase-like"/>
    <property type="match status" value="1"/>
</dbReference>
<dbReference type="PIRSF" id="PIRSF000513">
    <property type="entry name" value="Thz_kinase"/>
    <property type="match status" value="1"/>
</dbReference>
<keyword evidence="13" id="KW-1185">Reference proteome</keyword>
<dbReference type="NCBIfam" id="NF006830">
    <property type="entry name" value="PRK09355.1"/>
    <property type="match status" value="1"/>
</dbReference>
<evidence type="ECO:0000256" key="6">
    <source>
        <dbReference type="ARBA" id="ARBA00022741"/>
    </source>
</evidence>
<evidence type="ECO:0000256" key="11">
    <source>
        <dbReference type="HAMAP-Rule" id="MF_00228"/>
    </source>
</evidence>
<dbReference type="GO" id="GO:0000287">
    <property type="term" value="F:magnesium ion binding"/>
    <property type="evidence" value="ECO:0007669"/>
    <property type="project" value="UniProtKB-UniRule"/>
</dbReference>
<evidence type="ECO:0000256" key="2">
    <source>
        <dbReference type="ARBA" id="ARBA00001946"/>
    </source>
</evidence>
<evidence type="ECO:0000313" key="13">
    <source>
        <dbReference type="Proteomes" id="UP000239867"/>
    </source>
</evidence>
<name>A0A2L1GPJ5_9BACT</name>
<dbReference type="Pfam" id="PF02110">
    <property type="entry name" value="HK"/>
    <property type="match status" value="1"/>
</dbReference>
<gene>
    <name evidence="11" type="primary">thiM</name>
    <name evidence="12" type="ORF">CAY53_08755</name>
</gene>
<dbReference type="GO" id="GO:0009228">
    <property type="term" value="P:thiamine biosynthetic process"/>
    <property type="evidence" value="ECO:0007669"/>
    <property type="project" value="UniProtKB-KW"/>
</dbReference>
<evidence type="ECO:0000256" key="9">
    <source>
        <dbReference type="ARBA" id="ARBA00022842"/>
    </source>
</evidence>
<evidence type="ECO:0000256" key="5">
    <source>
        <dbReference type="ARBA" id="ARBA00022723"/>
    </source>
</evidence>
<keyword evidence="4 11" id="KW-0808">Transferase</keyword>
<dbReference type="OrthoDB" id="8909021at2"/>
<evidence type="ECO:0000256" key="4">
    <source>
        <dbReference type="ARBA" id="ARBA00022679"/>
    </source>
</evidence>
<dbReference type="CDD" id="cd01170">
    <property type="entry name" value="THZ_kinase"/>
    <property type="match status" value="1"/>
</dbReference>
<evidence type="ECO:0000256" key="3">
    <source>
        <dbReference type="ARBA" id="ARBA00004868"/>
    </source>
</evidence>
<dbReference type="GO" id="GO:0005524">
    <property type="term" value="F:ATP binding"/>
    <property type="evidence" value="ECO:0007669"/>
    <property type="project" value="UniProtKB-UniRule"/>
</dbReference>
<comment type="catalytic activity">
    <reaction evidence="1 11">
        <text>5-(2-hydroxyethyl)-4-methylthiazole + ATP = 4-methyl-5-(2-phosphooxyethyl)-thiazole + ADP + H(+)</text>
        <dbReference type="Rhea" id="RHEA:24212"/>
        <dbReference type="ChEBI" id="CHEBI:15378"/>
        <dbReference type="ChEBI" id="CHEBI:17957"/>
        <dbReference type="ChEBI" id="CHEBI:30616"/>
        <dbReference type="ChEBI" id="CHEBI:58296"/>
        <dbReference type="ChEBI" id="CHEBI:456216"/>
        <dbReference type="EC" id="2.7.1.50"/>
    </reaction>
</comment>
<keyword evidence="6 11" id="KW-0547">Nucleotide-binding</keyword>
<comment type="function">
    <text evidence="11">Catalyzes the phosphorylation of the hydroxyl group of 4-methyl-5-beta-hydroxyethylthiazole (THZ).</text>
</comment>
<keyword evidence="10 11" id="KW-0784">Thiamine biosynthesis</keyword>
<keyword evidence="8 11" id="KW-0067">ATP-binding</keyword>
<dbReference type="AlphaFoldDB" id="A0A2L1GPJ5"/>
<evidence type="ECO:0000313" key="12">
    <source>
        <dbReference type="EMBL" id="AVD71544.1"/>
    </source>
</evidence>
<dbReference type="GO" id="GO:0009229">
    <property type="term" value="P:thiamine diphosphate biosynthetic process"/>
    <property type="evidence" value="ECO:0007669"/>
    <property type="project" value="UniProtKB-UniRule"/>
</dbReference>
<dbReference type="UniPathway" id="UPA00060">
    <property type="reaction ID" value="UER00139"/>
</dbReference>
<feature type="binding site" evidence="11">
    <location>
        <position position="50"/>
    </location>
    <ligand>
        <name>substrate</name>
    </ligand>
</feature>
<sequence>MRNAAETRERIKQAAERVRQEHPLAPSITNAVTMEFVANAQLAIGGSAAMVYLADEGEAMAEAAGAMYLNMGTILPLYEASMPRTVRCLAGQHKSWVLDPVGIGVGGLREKLLRSFRQEKPGIIRGNASELIALARLWELDAGTAETAVCGVDTTQSVAEARQAAMSLARWTGGAVAVSGKEDLVTDGETVFLSAGGSPFMTKITGAGCSLGGVMAVYACCAEPFIAAAASVALYNLAGERAEKDAPGPGSFRQQFIDELYLATPEEIAGWPFKLDT</sequence>
<feature type="binding site" evidence="11">
    <location>
        <position position="125"/>
    </location>
    <ligand>
        <name>ATP</name>
        <dbReference type="ChEBI" id="CHEBI:30616"/>
    </ligand>
</feature>
<dbReference type="HAMAP" id="MF_00228">
    <property type="entry name" value="Thz_kinase"/>
    <property type="match status" value="1"/>
</dbReference>
<comment type="cofactor">
    <cofactor evidence="2 11">
        <name>Mg(2+)</name>
        <dbReference type="ChEBI" id="CHEBI:18420"/>
    </cofactor>
</comment>
<dbReference type="Proteomes" id="UP000239867">
    <property type="component" value="Chromosome"/>
</dbReference>
<proteinExistence type="inferred from homology"/>
<organism evidence="12 13">
    <name type="scientific">Desulfobulbus oralis</name>
    <dbReference type="NCBI Taxonomy" id="1986146"/>
    <lineage>
        <taxon>Bacteria</taxon>
        <taxon>Pseudomonadati</taxon>
        <taxon>Thermodesulfobacteriota</taxon>
        <taxon>Desulfobulbia</taxon>
        <taxon>Desulfobulbales</taxon>
        <taxon>Desulfobulbaceae</taxon>
        <taxon>Desulfobulbus</taxon>
    </lineage>
</organism>
<dbReference type="KEGG" id="deo:CAY53_08755"/>
<dbReference type="InterPro" id="IPR000417">
    <property type="entry name" value="Hyethyz_kinase"/>
</dbReference>
<keyword evidence="7 11" id="KW-0418">Kinase</keyword>
<keyword evidence="5 11" id="KW-0479">Metal-binding</keyword>
<protein>
    <recommendedName>
        <fullName evidence="11">Hydroxyethylthiazole kinase</fullName>
        <ecNumber evidence="11">2.7.1.50</ecNumber>
    </recommendedName>
    <alternativeName>
        <fullName evidence="11">4-methyl-5-beta-hydroxyethylthiazole kinase</fullName>
        <shortName evidence="11">TH kinase</shortName>
        <shortName evidence="11">Thz kinase</shortName>
    </alternativeName>
</protein>
<dbReference type="InterPro" id="IPR029056">
    <property type="entry name" value="Ribokinase-like"/>
</dbReference>
<evidence type="ECO:0000256" key="8">
    <source>
        <dbReference type="ARBA" id="ARBA00022840"/>
    </source>
</evidence>
<evidence type="ECO:0000256" key="10">
    <source>
        <dbReference type="ARBA" id="ARBA00022977"/>
    </source>
</evidence>
<accession>A0A2L1GPJ5</accession>
<dbReference type="GO" id="GO:0004417">
    <property type="term" value="F:hydroxyethylthiazole kinase activity"/>
    <property type="evidence" value="ECO:0007669"/>
    <property type="project" value="UniProtKB-UniRule"/>
</dbReference>
<feature type="binding site" evidence="11">
    <location>
        <position position="179"/>
    </location>
    <ligand>
        <name>ATP</name>
        <dbReference type="ChEBI" id="CHEBI:30616"/>
    </ligand>
</feature>
<dbReference type="Gene3D" id="3.40.1190.20">
    <property type="match status" value="1"/>
</dbReference>
<feature type="binding site" evidence="11">
    <location>
        <position position="206"/>
    </location>
    <ligand>
        <name>substrate</name>
    </ligand>
</feature>
<dbReference type="PRINTS" id="PR01099">
    <property type="entry name" value="HYETHTZKNASE"/>
</dbReference>
<dbReference type="EC" id="2.7.1.50" evidence="11"/>
<evidence type="ECO:0000256" key="1">
    <source>
        <dbReference type="ARBA" id="ARBA00001771"/>
    </source>
</evidence>
<dbReference type="EMBL" id="CP021255">
    <property type="protein sequence ID" value="AVD71544.1"/>
    <property type="molecule type" value="Genomic_DNA"/>
</dbReference>
<comment type="pathway">
    <text evidence="3 11">Cofactor biosynthesis; thiamine diphosphate biosynthesis; 4-methyl-5-(2-phosphoethyl)-thiazole from 5-(2-hydroxyethyl)-4-methylthiazole: step 1/1.</text>
</comment>
<keyword evidence="9 11" id="KW-0460">Magnesium</keyword>
<comment type="similarity">
    <text evidence="11">Belongs to the Thz kinase family.</text>
</comment>
<dbReference type="RefSeq" id="WP_104936795.1">
    <property type="nucleotide sequence ID" value="NZ_CP021255.1"/>
</dbReference>
<reference evidence="12 13" key="1">
    <citation type="journal article" date="2018" name="MBio">
        <title>Insights into the evolution of host association through the isolation and characterization of a novel human periodontal pathobiont, Desulfobulbus oralis.</title>
        <authorList>
            <person name="Cross K.L."/>
            <person name="Chirania P."/>
            <person name="Xiong W."/>
            <person name="Beall C.J."/>
            <person name="Elkins J.G."/>
            <person name="Giannone R.J."/>
            <person name="Griffen A.L."/>
            <person name="Guss A.M."/>
            <person name="Hettich R.L."/>
            <person name="Joshi S.S."/>
            <person name="Mokrzan E.M."/>
            <person name="Martin R.K."/>
            <person name="Zhulin I.B."/>
            <person name="Leys E.J."/>
            <person name="Podar M."/>
        </authorList>
    </citation>
    <scope>NUCLEOTIDE SEQUENCE [LARGE SCALE GENOMIC DNA]</scope>
    <source>
        <strain evidence="12 13">ORNL</strain>
    </source>
</reference>